<organism evidence="2 3">
    <name type="scientific">Chitinivibrio alkaliphilus ACht1</name>
    <dbReference type="NCBI Taxonomy" id="1313304"/>
    <lineage>
        <taxon>Bacteria</taxon>
        <taxon>Pseudomonadati</taxon>
        <taxon>Fibrobacterota</taxon>
        <taxon>Chitinivibrionia</taxon>
        <taxon>Chitinivibrionales</taxon>
        <taxon>Chitinivibrionaceae</taxon>
        <taxon>Chitinivibrio</taxon>
    </lineage>
</organism>
<proteinExistence type="predicted"/>
<keyword evidence="1" id="KW-0812">Transmembrane</keyword>
<reference evidence="2 3" key="1">
    <citation type="journal article" date="2013" name="Environ. Microbiol.">
        <title>Genome analysis of Chitinivibrio alkaliphilus gen. nov., sp. nov., a novel extremely haloalkaliphilic anaerobic chitinolytic bacterium from the candidate phylum Termite Group 3.</title>
        <authorList>
            <person name="Sorokin D.Y."/>
            <person name="Gumerov V.M."/>
            <person name="Rakitin A.L."/>
            <person name="Beletsky A.V."/>
            <person name="Damste J.S."/>
            <person name="Muyzer G."/>
            <person name="Mardanov A.V."/>
            <person name="Ravin N.V."/>
        </authorList>
    </citation>
    <scope>NUCLEOTIDE SEQUENCE [LARGE SCALE GENOMIC DNA]</scope>
    <source>
        <strain evidence="2 3">ACht1</strain>
    </source>
</reference>
<dbReference type="STRING" id="1313304.CALK_1989"/>
<comment type="caution">
    <text evidence="2">The sequence shown here is derived from an EMBL/GenBank/DDBJ whole genome shotgun (WGS) entry which is preliminary data.</text>
</comment>
<dbReference type="Proteomes" id="UP000017148">
    <property type="component" value="Unassembled WGS sequence"/>
</dbReference>
<dbReference type="EMBL" id="ASJR01000019">
    <property type="protein sequence ID" value="ERP31109.1"/>
    <property type="molecule type" value="Genomic_DNA"/>
</dbReference>
<keyword evidence="3" id="KW-1185">Reference proteome</keyword>
<evidence type="ECO:0000313" key="3">
    <source>
        <dbReference type="Proteomes" id="UP000017148"/>
    </source>
</evidence>
<evidence type="ECO:0000313" key="2">
    <source>
        <dbReference type="EMBL" id="ERP31109.1"/>
    </source>
</evidence>
<keyword evidence="1" id="KW-1133">Transmembrane helix</keyword>
<feature type="transmembrane region" description="Helical" evidence="1">
    <location>
        <begin position="12"/>
        <end position="33"/>
    </location>
</feature>
<accession>U7D3M9</accession>
<name>U7D3M9_9BACT</name>
<evidence type="ECO:0000256" key="1">
    <source>
        <dbReference type="SAM" id="Phobius"/>
    </source>
</evidence>
<sequence length="34" mass="3800">MKEFLFFDTMIVPKIITLIYWLGLLGSIVAGGIV</sequence>
<keyword evidence="1" id="KW-0472">Membrane</keyword>
<dbReference type="AlphaFoldDB" id="U7D3M9"/>
<protein>
    <submittedName>
        <fullName evidence="2">Uncharacterized protein</fullName>
    </submittedName>
</protein>
<gene>
    <name evidence="2" type="ORF">CALK_1989</name>
</gene>